<feature type="compositionally biased region" description="Gly residues" evidence="1">
    <location>
        <begin position="266"/>
        <end position="280"/>
    </location>
</feature>
<dbReference type="PANTHER" id="PTHR42732:SF1">
    <property type="entry name" value="BETA-MANNOSIDASE"/>
    <property type="match status" value="1"/>
</dbReference>
<feature type="compositionally biased region" description="Basic and acidic residues" evidence="1">
    <location>
        <begin position="7"/>
        <end position="16"/>
    </location>
</feature>
<keyword evidence="3" id="KW-1185">Reference proteome</keyword>
<reference evidence="2" key="1">
    <citation type="submission" date="2010-10" db="EMBL/GenBank/DDBJ databases">
        <authorList>
            <consortium name="US DOE Joint Genome Institute (JGI-PGF)"/>
            <person name="Lucas S."/>
            <person name="Copeland A."/>
            <person name="Lapidus A."/>
            <person name="Bruce D."/>
            <person name="Goodwin L."/>
            <person name="Pitluck S."/>
            <person name="Kyrpides N."/>
            <person name="Mavromatis K."/>
            <person name="Detter J.C."/>
            <person name="Han C."/>
            <person name="Land M."/>
            <person name="Hauser L."/>
            <person name="Markowitz V."/>
            <person name="Cheng J.-F."/>
            <person name="Hugenholtz P."/>
            <person name="Woyke T."/>
            <person name="Wu D."/>
            <person name="Pukall R."/>
            <person name="Wahrenburg C."/>
            <person name="Brambilla E."/>
            <person name="Klenk H.-P."/>
            <person name="Eisen J.A."/>
        </authorList>
    </citation>
    <scope>NUCLEOTIDE SEQUENCE [LARGE SCALE GENOMIC DNA]</scope>
    <source>
        <strain evidence="2">DSM 13965</strain>
    </source>
</reference>
<feature type="region of interest" description="Disordered" evidence="1">
    <location>
        <begin position="264"/>
        <end position="302"/>
    </location>
</feature>
<comment type="caution">
    <text evidence="2">The sequence shown here is derived from an EMBL/GenBank/DDBJ whole genome shotgun (WGS) entry which is preliminary data.</text>
</comment>
<organism evidence="2 3">
    <name type="scientific">Thermaerobacter subterraneus DSM 13965</name>
    <dbReference type="NCBI Taxonomy" id="867903"/>
    <lineage>
        <taxon>Bacteria</taxon>
        <taxon>Bacillati</taxon>
        <taxon>Bacillota</taxon>
        <taxon>Clostridia</taxon>
        <taxon>Eubacteriales</taxon>
        <taxon>Clostridiales Family XVII. Incertae Sedis</taxon>
        <taxon>Thermaerobacter</taxon>
    </lineage>
</organism>
<dbReference type="Gene3D" id="3.20.20.80">
    <property type="entry name" value="Glycosidases"/>
    <property type="match status" value="1"/>
</dbReference>
<dbReference type="EMBL" id="AENY02000003">
    <property type="protein sequence ID" value="EKP94372.1"/>
    <property type="molecule type" value="Genomic_DNA"/>
</dbReference>
<dbReference type="Proteomes" id="UP000005710">
    <property type="component" value="Unassembled WGS sequence"/>
</dbReference>
<dbReference type="SUPFAM" id="SSF49785">
    <property type="entry name" value="Galactose-binding domain-like"/>
    <property type="match status" value="1"/>
</dbReference>
<dbReference type="RefSeq" id="WP_006904387.1">
    <property type="nucleotide sequence ID" value="NZ_JH976535.1"/>
</dbReference>
<reference evidence="2" key="2">
    <citation type="submission" date="2012-10" db="EMBL/GenBank/DDBJ databases">
        <title>Improved high-quality draft of Thermaerobacter subterraneus C21, DSM 13965.</title>
        <authorList>
            <consortium name="DOE Joint Genome Institute"/>
            <person name="Eisen J."/>
            <person name="Huntemann M."/>
            <person name="Wei C.-L."/>
            <person name="Han J."/>
            <person name="Detter J.C."/>
            <person name="Han C."/>
            <person name="Tapia R."/>
            <person name="Chen A."/>
            <person name="Kyrpides N."/>
            <person name="Mavromatis K."/>
            <person name="Markowitz V."/>
            <person name="Szeto E."/>
            <person name="Ivanova N."/>
            <person name="Mikhailova N."/>
            <person name="Ovchinnikova G."/>
            <person name="Pagani I."/>
            <person name="Pati A."/>
            <person name="Goodwin L."/>
            <person name="Nordberg H.P."/>
            <person name="Cantor M.N."/>
            <person name="Hua S.X."/>
            <person name="Woyke T."/>
            <person name="Eisen J."/>
            <person name="Klenk H.-P."/>
        </authorList>
    </citation>
    <scope>NUCLEOTIDE SEQUENCE [LARGE SCALE GENOMIC DNA]</scope>
    <source>
        <strain evidence="2">DSM 13965</strain>
    </source>
</reference>
<dbReference type="InterPro" id="IPR036156">
    <property type="entry name" value="Beta-gal/glucu_dom_sf"/>
</dbReference>
<dbReference type="HOGENOM" id="CLU_328430_0_0_9"/>
<feature type="region of interest" description="Disordered" evidence="1">
    <location>
        <begin position="1"/>
        <end position="64"/>
    </location>
</feature>
<evidence type="ECO:0000256" key="1">
    <source>
        <dbReference type="SAM" id="MobiDB-lite"/>
    </source>
</evidence>
<evidence type="ECO:0000313" key="3">
    <source>
        <dbReference type="Proteomes" id="UP000005710"/>
    </source>
</evidence>
<feature type="region of interest" description="Disordered" evidence="1">
    <location>
        <begin position="178"/>
        <end position="197"/>
    </location>
</feature>
<feature type="region of interest" description="Disordered" evidence="1">
    <location>
        <begin position="849"/>
        <end position="875"/>
    </location>
</feature>
<dbReference type="SUPFAM" id="SSF49303">
    <property type="entry name" value="beta-Galactosidase/glucuronidase domain"/>
    <property type="match status" value="1"/>
</dbReference>
<gene>
    <name evidence="2" type="ORF">ThesuDRAFT_02105</name>
</gene>
<sequence length="875" mass="92057">MGWTADSADHRPDHGTGDPSPLTAPEPPRDGRRPLAPRSQGGSRPSPWEERPDRPAGLGTAAGGAQAVIGLEGTWEVTWAGRAGPPVRVRVPEEPPCPPGSAPPRAVVYRRDVEVPPGLLGGKDVRAYLELAMVLGRARVQVNGDAYDVPGAGQVTADLDVTRSLRPGTNRLVVEVAGPLGGGEEGRQSRRLRRRRRRRPALLAGAQEGAGPGGVQAVAWGAWARPEAVPPGFLPPGLAGPVRLRFVRGVVPVAVSWFFRDEAEGAGSGSGAAGRGGGRAAGRPLPGPAGPWARPEPAGPRPLRVPWRPGARGETPDLPAGGPGPAVAYGCARVRYLATEAVQGRCWIEIEPDGFDGPGARAAWDVEARPPGGTWEVWFALPSPRLWTVGDWGRPHLYRLRAGFEPAGGTAQPPLVSAGSGEPASPAAAWGPAPAVEVLAGVRFIRRLEGAWYLNGQPLRFRGACLLPLATWPGAITPRQARAWVRRARALGLNALRVYAHLAHPALYETASRLGVVLCQDLPPVGCPTPEAATALGEQLAAWVEEAGRWPAVIAWSICPEPALPLAEEQLQGVGGRVPPGIRILWLQAAASRVAAGLARQLAAMDPGRPVLERAGAPSWTRTGGAMRFFPTGDVPDPAALERRWRLAPHVTVIASLGWPAGDQTAQARFVRYSGDALRRRPYPASGGFFFALNDPPGGPAYGLYTAEGRPREAARACREVLAPVRLLVGAWPRRCRPGRGFRLPVWLVNDTARPLAGRWTWQLVAGRQVLAAGTMACGAAARSLVPVGWITGRWPQEAVPSPWARPATGAGRDEPGPPARALPLVLHLDLQVGGRAVRSAYPLPAWLPGPAGPGAPAAGGAGDPGGTPERLRSS</sequence>
<name>K6PNA6_9FIRM</name>
<evidence type="ECO:0000313" key="2">
    <source>
        <dbReference type="EMBL" id="EKP94372.1"/>
    </source>
</evidence>
<dbReference type="Gene3D" id="2.60.120.260">
    <property type="entry name" value="Galactose-binding domain-like"/>
    <property type="match status" value="1"/>
</dbReference>
<dbReference type="STRING" id="867903.ThesuDRAFT_02105"/>
<dbReference type="InterPro" id="IPR051913">
    <property type="entry name" value="GH2_Domain-Containing"/>
</dbReference>
<dbReference type="InterPro" id="IPR017853">
    <property type="entry name" value="GH"/>
</dbReference>
<dbReference type="InterPro" id="IPR008979">
    <property type="entry name" value="Galactose-bd-like_sf"/>
</dbReference>
<dbReference type="AlphaFoldDB" id="K6PNA6"/>
<dbReference type="eggNOG" id="COG3250">
    <property type="taxonomic scope" value="Bacteria"/>
</dbReference>
<proteinExistence type="predicted"/>
<accession>K6PNA6</accession>
<dbReference type="OrthoDB" id="9801077at2"/>
<dbReference type="SUPFAM" id="SSF51445">
    <property type="entry name" value="(Trans)glycosidases"/>
    <property type="match status" value="1"/>
</dbReference>
<protein>
    <submittedName>
        <fullName evidence="2">Beta-galactosidase/beta-glucuronidase</fullName>
    </submittedName>
</protein>
<dbReference type="PANTHER" id="PTHR42732">
    <property type="entry name" value="BETA-GALACTOSIDASE"/>
    <property type="match status" value="1"/>
</dbReference>